<organism evidence="1 2">
    <name type="scientific">Dimorphilus gyrociliatus</name>
    <dbReference type="NCBI Taxonomy" id="2664684"/>
    <lineage>
        <taxon>Eukaryota</taxon>
        <taxon>Metazoa</taxon>
        <taxon>Spiralia</taxon>
        <taxon>Lophotrochozoa</taxon>
        <taxon>Annelida</taxon>
        <taxon>Polychaeta</taxon>
        <taxon>Polychaeta incertae sedis</taxon>
        <taxon>Dinophilidae</taxon>
        <taxon>Dimorphilus</taxon>
    </lineage>
</organism>
<evidence type="ECO:0000313" key="2">
    <source>
        <dbReference type="Proteomes" id="UP000549394"/>
    </source>
</evidence>
<reference evidence="1 2" key="1">
    <citation type="submission" date="2020-08" db="EMBL/GenBank/DDBJ databases">
        <authorList>
            <person name="Hejnol A."/>
        </authorList>
    </citation>
    <scope>NUCLEOTIDE SEQUENCE [LARGE SCALE GENOMIC DNA]</scope>
</reference>
<sequence>MNAGRKMIGKSYKMFKSNFTEIYFYGGCTSFTQINDTTSKCFMEYDYNRSTESYSKAFVLLLFLDCSDDMNDIGFLVRLINHKGFILDKNHSYSEYKGSFQRFEGDIGWVYYFPVSSRDVKAVCLYYGFEDGTVVQNGDENVYSEYLFSDSFFDYDKNGSLVCRANDGENLKNCTFSRVSTDPLEPDQLKKVPRLHVKCYQAKDYG</sequence>
<dbReference type="EMBL" id="CAJFCJ010000005">
    <property type="protein sequence ID" value="CAD5115127.1"/>
    <property type="molecule type" value="Genomic_DNA"/>
</dbReference>
<evidence type="ECO:0000313" key="1">
    <source>
        <dbReference type="EMBL" id="CAD5115127.1"/>
    </source>
</evidence>
<comment type="caution">
    <text evidence="1">The sequence shown here is derived from an EMBL/GenBank/DDBJ whole genome shotgun (WGS) entry which is preliminary data.</text>
</comment>
<accession>A0A7I8VFR0</accession>
<name>A0A7I8VFR0_9ANNE</name>
<dbReference type="AlphaFoldDB" id="A0A7I8VFR0"/>
<gene>
    <name evidence="1" type="ORF">DGYR_LOCUS3900</name>
</gene>
<dbReference type="Proteomes" id="UP000549394">
    <property type="component" value="Unassembled WGS sequence"/>
</dbReference>
<keyword evidence="2" id="KW-1185">Reference proteome</keyword>
<proteinExistence type="predicted"/>
<protein>
    <submittedName>
        <fullName evidence="1">DgyrCDS4132</fullName>
    </submittedName>
</protein>